<accession>T0ZUG4</accession>
<dbReference type="InterPro" id="IPR011856">
    <property type="entry name" value="tRNA_endonuc-like_dom_sf"/>
</dbReference>
<dbReference type="SUPFAM" id="SSF52980">
    <property type="entry name" value="Restriction endonuclease-like"/>
    <property type="match status" value="1"/>
</dbReference>
<comment type="caution">
    <text evidence="2">The sequence shown here is derived from an EMBL/GenBank/DDBJ whole genome shotgun (WGS) entry which is preliminary data.</text>
</comment>
<dbReference type="InterPro" id="IPR004256">
    <property type="entry name" value="DUF234"/>
</dbReference>
<keyword evidence="2" id="KW-0547">Nucleotide-binding</keyword>
<name>T0ZUG4_9ZZZZ</name>
<dbReference type="GO" id="GO:0003676">
    <property type="term" value="F:nucleic acid binding"/>
    <property type="evidence" value="ECO:0007669"/>
    <property type="project" value="InterPro"/>
</dbReference>
<evidence type="ECO:0000259" key="1">
    <source>
        <dbReference type="Pfam" id="PF03008"/>
    </source>
</evidence>
<proteinExistence type="predicted"/>
<dbReference type="PANTHER" id="PTHR34704">
    <property type="entry name" value="ATPASE"/>
    <property type="match status" value="1"/>
</dbReference>
<organism evidence="2">
    <name type="scientific">mine drainage metagenome</name>
    <dbReference type="NCBI Taxonomy" id="410659"/>
    <lineage>
        <taxon>unclassified sequences</taxon>
        <taxon>metagenomes</taxon>
        <taxon>ecological metagenomes</taxon>
    </lineage>
</organism>
<feature type="domain" description="DUF234" evidence="1">
    <location>
        <begin position="9"/>
        <end position="34"/>
    </location>
</feature>
<protein>
    <submittedName>
        <fullName evidence="2">ATP-binding protein</fullName>
    </submittedName>
</protein>
<dbReference type="InterPro" id="IPR011335">
    <property type="entry name" value="Restrct_endonuc-II-like"/>
</dbReference>
<keyword evidence="2" id="KW-0067">ATP-binding</keyword>
<dbReference type="AlphaFoldDB" id="T0ZUG4"/>
<gene>
    <name evidence="2" type="ORF">B2A_13618</name>
</gene>
<evidence type="ECO:0000313" key="2">
    <source>
        <dbReference type="EMBL" id="EQD32334.1"/>
    </source>
</evidence>
<reference evidence="2" key="2">
    <citation type="journal article" date="2014" name="ISME J.">
        <title>Microbial stratification in low pH oxic and suboxic macroscopic growths along an acid mine drainage.</title>
        <authorList>
            <person name="Mendez-Garcia C."/>
            <person name="Mesa V."/>
            <person name="Sprenger R.R."/>
            <person name="Richter M."/>
            <person name="Diez M.S."/>
            <person name="Solano J."/>
            <person name="Bargiela R."/>
            <person name="Golyshina O.V."/>
            <person name="Manteca A."/>
            <person name="Ramos J.L."/>
            <person name="Gallego J.R."/>
            <person name="Llorente I."/>
            <person name="Martins Dos Santos V.A."/>
            <person name="Jensen O.N."/>
            <person name="Pelaez A.I."/>
            <person name="Sanchez J."/>
            <person name="Ferrer M."/>
        </authorList>
    </citation>
    <scope>NUCLEOTIDE SEQUENCE</scope>
</reference>
<dbReference type="EMBL" id="AUZZ01009857">
    <property type="protein sequence ID" value="EQD32334.1"/>
    <property type="molecule type" value="Genomic_DNA"/>
</dbReference>
<dbReference type="Pfam" id="PF03008">
    <property type="entry name" value="DUF234"/>
    <property type="match status" value="1"/>
</dbReference>
<reference evidence="2" key="1">
    <citation type="submission" date="2013-08" db="EMBL/GenBank/DDBJ databases">
        <authorList>
            <person name="Mendez C."/>
            <person name="Richter M."/>
            <person name="Ferrer M."/>
            <person name="Sanchez J."/>
        </authorList>
    </citation>
    <scope>NUCLEOTIDE SEQUENCE</scope>
</reference>
<sequence>MHREETSDNQEEIGVVALNEDTNDIMFGECKWSSKPVGTEVYAELVRKAKVVQWRNEDRKEHYALFSKAGFTDEMRELAKKDDVLLFDLEAIEKALK</sequence>
<dbReference type="GO" id="GO:0005524">
    <property type="term" value="F:ATP binding"/>
    <property type="evidence" value="ECO:0007669"/>
    <property type="project" value="UniProtKB-KW"/>
</dbReference>
<dbReference type="PANTHER" id="PTHR34704:SF1">
    <property type="entry name" value="ATPASE"/>
    <property type="match status" value="1"/>
</dbReference>
<dbReference type="Gene3D" id="3.40.1350.10">
    <property type="match status" value="1"/>
</dbReference>